<evidence type="ECO:0000313" key="7">
    <source>
        <dbReference type="RefSeq" id="XP_064072057.1"/>
    </source>
</evidence>
<evidence type="ECO:0000313" key="6">
    <source>
        <dbReference type="Proteomes" id="UP001652626"/>
    </source>
</evidence>
<dbReference type="Proteomes" id="UP001652626">
    <property type="component" value="Chromosome 10"/>
</dbReference>
<proteinExistence type="predicted"/>
<keyword evidence="4" id="KW-0812">Transmembrane</keyword>
<keyword evidence="1 3" id="KW-0863">Zinc-finger</keyword>
<dbReference type="SUPFAM" id="SSF57850">
    <property type="entry name" value="RING/U-box"/>
    <property type="match status" value="1"/>
</dbReference>
<organism evidence="6 7">
    <name type="scientific">Vanessa tameamea</name>
    <name type="common">Kamehameha butterfly</name>
    <dbReference type="NCBI Taxonomy" id="334116"/>
    <lineage>
        <taxon>Eukaryota</taxon>
        <taxon>Metazoa</taxon>
        <taxon>Ecdysozoa</taxon>
        <taxon>Arthropoda</taxon>
        <taxon>Hexapoda</taxon>
        <taxon>Insecta</taxon>
        <taxon>Pterygota</taxon>
        <taxon>Neoptera</taxon>
        <taxon>Endopterygota</taxon>
        <taxon>Lepidoptera</taxon>
        <taxon>Glossata</taxon>
        <taxon>Ditrysia</taxon>
        <taxon>Papilionoidea</taxon>
        <taxon>Nymphalidae</taxon>
        <taxon>Nymphalinae</taxon>
        <taxon>Vanessa</taxon>
    </lineage>
</organism>
<feature type="transmembrane region" description="Helical" evidence="4">
    <location>
        <begin position="20"/>
        <end position="42"/>
    </location>
</feature>
<keyword evidence="1 3" id="KW-0479">Metal-binding</keyword>
<dbReference type="GeneID" id="135193452"/>
<evidence type="ECO:0000259" key="5">
    <source>
        <dbReference type="PROSITE" id="PS50089"/>
    </source>
</evidence>
<evidence type="ECO:0000256" key="1">
    <source>
        <dbReference type="ARBA" id="ARBA00022771"/>
    </source>
</evidence>
<evidence type="ECO:0000256" key="3">
    <source>
        <dbReference type="PROSITE-ProRule" id="PRU00175"/>
    </source>
</evidence>
<protein>
    <submittedName>
        <fullName evidence="7">Uncharacterized protein LOC135193452</fullName>
    </submittedName>
</protein>
<dbReference type="PANTHER" id="PTHR22696:SF1">
    <property type="entry name" value="E3 UBIQUITIN-PROTEIN LIGASE RNF26"/>
    <property type="match status" value="1"/>
</dbReference>
<feature type="transmembrane region" description="Helical" evidence="4">
    <location>
        <begin position="183"/>
        <end position="202"/>
    </location>
</feature>
<dbReference type="InterPro" id="IPR013083">
    <property type="entry name" value="Znf_RING/FYVE/PHD"/>
</dbReference>
<gene>
    <name evidence="7" type="primary">LOC135193452</name>
</gene>
<keyword evidence="4" id="KW-0472">Membrane</keyword>
<feature type="domain" description="RING-type" evidence="5">
    <location>
        <begin position="277"/>
        <end position="316"/>
    </location>
</feature>
<accession>A0ABM4AL71</accession>
<dbReference type="Gene3D" id="3.30.40.10">
    <property type="entry name" value="Zinc/RING finger domain, C3HC4 (zinc finger)"/>
    <property type="match status" value="1"/>
</dbReference>
<dbReference type="InterPro" id="IPR001841">
    <property type="entry name" value="Znf_RING"/>
</dbReference>
<evidence type="ECO:0000256" key="2">
    <source>
        <dbReference type="ARBA" id="ARBA00022833"/>
    </source>
</evidence>
<evidence type="ECO:0000256" key="4">
    <source>
        <dbReference type="SAM" id="Phobius"/>
    </source>
</evidence>
<dbReference type="PROSITE" id="PS50089">
    <property type="entry name" value="ZF_RING_2"/>
    <property type="match status" value="1"/>
</dbReference>
<keyword evidence="4" id="KW-1133">Transmembrane helix</keyword>
<reference evidence="7" key="1">
    <citation type="submission" date="2025-08" db="UniProtKB">
        <authorList>
            <consortium name="RefSeq"/>
        </authorList>
    </citation>
    <scope>IDENTIFICATION</scope>
    <source>
        <tissue evidence="7">Whole body</tissue>
    </source>
</reference>
<name>A0ABM4AL71_VANTA</name>
<dbReference type="Pfam" id="PF13920">
    <property type="entry name" value="zf-C3HC4_3"/>
    <property type="match status" value="1"/>
</dbReference>
<keyword evidence="2" id="KW-0862">Zinc</keyword>
<dbReference type="RefSeq" id="XP_064072057.1">
    <property type="nucleotide sequence ID" value="XM_064215987.1"/>
</dbReference>
<keyword evidence="6" id="KW-1185">Reference proteome</keyword>
<sequence length="327" mass="37613">MIAYLAKIINLFVSLIQNIILFASSIGQVIVVLITIVISFLCNIVRNILIFFQIVYEDNIIIFTDDLPNLASNLNEAIYYQWSNLQNILSTFSNETTFKVNMIISNIKMTLSSTIFIIGEVLHILKCSVVFCGDTLWLVLTFVPVQLPYLIKIFFKYLKDTIVNNVIDGYLALLKITNFLSDVPLQSFMGIVTAMIIVRLCIHFREVIHSQILSFYWTLIRKVTYIYYVLYNYCTNSEVRIITQMVDGGQPVVSRNSDVHLLNDNDEDPANSTDALCVICQERQKCVLTLPCRHVCLCTECCMRLYGYQRTCPICRTFIYHSVTVYL</sequence>
<dbReference type="PANTHER" id="PTHR22696">
    <property type="entry name" value="E3 UBIQUITIN-PROTEIN LIGASE RNF26"/>
    <property type="match status" value="1"/>
</dbReference>